<keyword evidence="2 3" id="KW-0808">Transferase</keyword>
<dbReference type="GO" id="GO:0080044">
    <property type="term" value="F:quercetin 7-O-glucosyltransferase activity"/>
    <property type="evidence" value="ECO:0007669"/>
    <property type="project" value="TreeGrafter"/>
</dbReference>
<keyword evidence="3" id="KW-0328">Glycosyltransferase</keyword>
<dbReference type="AlphaFoldDB" id="A0A9R1BKL4"/>
<dbReference type="Gramene" id="TRITD7Av1G057440.3">
    <property type="protein sequence ID" value="TRITD7Av1G057440.3"/>
    <property type="gene ID" value="TRITD7Av1G057440"/>
</dbReference>
<evidence type="ECO:0000256" key="2">
    <source>
        <dbReference type="ARBA" id="ARBA00022679"/>
    </source>
</evidence>
<dbReference type="Proteomes" id="UP000324705">
    <property type="component" value="Chromosome 7A"/>
</dbReference>
<evidence type="ECO:0000313" key="5">
    <source>
        <dbReference type="Proteomes" id="UP000324705"/>
    </source>
</evidence>
<name>A0A9R1BKL4_TRITD</name>
<dbReference type="EMBL" id="LT934123">
    <property type="protein sequence ID" value="VAI72119.1"/>
    <property type="molecule type" value="Genomic_DNA"/>
</dbReference>
<protein>
    <recommendedName>
        <fullName evidence="6">Glycosyltransferase</fullName>
    </recommendedName>
</protein>
<dbReference type="CDD" id="cd03784">
    <property type="entry name" value="GT1_Gtf-like"/>
    <property type="match status" value="1"/>
</dbReference>
<dbReference type="InterPro" id="IPR035595">
    <property type="entry name" value="UDP_glycos_trans_CS"/>
</dbReference>
<dbReference type="PROSITE" id="PS00375">
    <property type="entry name" value="UDPGT"/>
    <property type="match status" value="1"/>
</dbReference>
<reference evidence="4 5" key="1">
    <citation type="submission" date="2017-09" db="EMBL/GenBank/DDBJ databases">
        <authorList>
            <consortium name="International Durum Wheat Genome Sequencing Consortium (IDWGSC)"/>
            <person name="Milanesi L."/>
        </authorList>
    </citation>
    <scope>NUCLEOTIDE SEQUENCE [LARGE SCALE GENOMIC DNA]</scope>
    <source>
        <strain evidence="5">cv. Svevo</strain>
    </source>
</reference>
<accession>A0A9R1BKL4</accession>
<dbReference type="Gene3D" id="3.40.50.2000">
    <property type="entry name" value="Glycogen Phosphorylase B"/>
    <property type="match status" value="3"/>
</dbReference>
<gene>
    <name evidence="4" type="ORF">TRITD_7Av1G057440</name>
</gene>
<dbReference type="PANTHER" id="PTHR11926">
    <property type="entry name" value="GLUCOSYL/GLUCURONOSYL TRANSFERASES"/>
    <property type="match status" value="1"/>
</dbReference>
<dbReference type="SUPFAM" id="SSF53756">
    <property type="entry name" value="UDP-Glycosyltransferase/glycogen phosphorylase"/>
    <property type="match status" value="1"/>
</dbReference>
<dbReference type="PANTHER" id="PTHR11926:SF1537">
    <property type="entry name" value="OS08G0168700 PROTEIN"/>
    <property type="match status" value="1"/>
</dbReference>
<sequence>MAEERRAHAMMFPFPCSGHINPTLKLAELLHSRGVHVTFVNTEHNHERLLRTGGARLAGRDGFRFESVPDGLDDADRASPDKTVRLYLSLRRSCGPPLVDLARRLGEQEGVPPVTCVVLSGLASFVLGVAEELGVPSFVIWGTSAVGFVCTLRLRQLTQRGYTPLKDESYLTNGNRPFLWVVRPGLVAGDRGMEALPADFLAETKGRRFIAEWCAQEQVLRHRAVGGFLTHSGWNSTTESIWAGVPMICAPGFADQYINSRYVCGEWGVGLRLDEQLRREQVVAHIEELMGGGEKGEEMRRRAAEWKARAEAATAPGGSAYENLDKLVEELRLEVPDGGAKLAKVTHAR</sequence>
<proteinExistence type="inferred from homology"/>
<organism evidence="4 5">
    <name type="scientific">Triticum turgidum subsp. durum</name>
    <name type="common">Durum wheat</name>
    <name type="synonym">Triticum durum</name>
    <dbReference type="NCBI Taxonomy" id="4567"/>
    <lineage>
        <taxon>Eukaryota</taxon>
        <taxon>Viridiplantae</taxon>
        <taxon>Streptophyta</taxon>
        <taxon>Embryophyta</taxon>
        <taxon>Tracheophyta</taxon>
        <taxon>Spermatophyta</taxon>
        <taxon>Magnoliopsida</taxon>
        <taxon>Liliopsida</taxon>
        <taxon>Poales</taxon>
        <taxon>Poaceae</taxon>
        <taxon>BOP clade</taxon>
        <taxon>Pooideae</taxon>
        <taxon>Triticodae</taxon>
        <taxon>Triticeae</taxon>
        <taxon>Triticinae</taxon>
        <taxon>Triticum</taxon>
    </lineage>
</organism>
<keyword evidence="5" id="KW-1185">Reference proteome</keyword>
<dbReference type="Pfam" id="PF00201">
    <property type="entry name" value="UDPGT"/>
    <property type="match status" value="1"/>
</dbReference>
<evidence type="ECO:0000256" key="1">
    <source>
        <dbReference type="ARBA" id="ARBA00009995"/>
    </source>
</evidence>
<dbReference type="InterPro" id="IPR002213">
    <property type="entry name" value="UDP_glucos_trans"/>
</dbReference>
<evidence type="ECO:0008006" key="6">
    <source>
        <dbReference type="Google" id="ProtNLM"/>
    </source>
</evidence>
<comment type="similarity">
    <text evidence="1 3">Belongs to the UDP-glycosyltransferase family.</text>
</comment>
<dbReference type="GO" id="GO:0080043">
    <property type="term" value="F:quercetin 3-O-glucosyltransferase activity"/>
    <property type="evidence" value="ECO:0007669"/>
    <property type="project" value="TreeGrafter"/>
</dbReference>
<evidence type="ECO:0000313" key="4">
    <source>
        <dbReference type="EMBL" id="VAI72119.1"/>
    </source>
</evidence>
<evidence type="ECO:0000256" key="3">
    <source>
        <dbReference type="RuleBase" id="RU003718"/>
    </source>
</evidence>